<evidence type="ECO:0000313" key="1">
    <source>
        <dbReference type="EMBL" id="GIE04685.1"/>
    </source>
</evidence>
<keyword evidence="2" id="KW-1185">Reference proteome</keyword>
<dbReference type="EMBL" id="BOML01000048">
    <property type="protein sequence ID" value="GIE04685.1"/>
    <property type="molecule type" value="Genomic_DNA"/>
</dbReference>
<protein>
    <submittedName>
        <fullName evidence="1">Uncharacterized protein</fullName>
    </submittedName>
</protein>
<gene>
    <name evidence="1" type="ORF">Adu01nite_60350</name>
</gene>
<accession>A0ABQ3Z4D3</accession>
<reference evidence="1 2" key="1">
    <citation type="submission" date="2021-01" db="EMBL/GenBank/DDBJ databases">
        <title>Whole genome shotgun sequence of Actinoplanes durhamensis NBRC 14914.</title>
        <authorList>
            <person name="Komaki H."/>
            <person name="Tamura T."/>
        </authorList>
    </citation>
    <scope>NUCLEOTIDE SEQUENCE [LARGE SCALE GENOMIC DNA]</scope>
    <source>
        <strain evidence="1 2">NBRC 14914</strain>
    </source>
</reference>
<dbReference type="Proteomes" id="UP000637628">
    <property type="component" value="Unassembled WGS sequence"/>
</dbReference>
<evidence type="ECO:0000313" key="2">
    <source>
        <dbReference type="Proteomes" id="UP000637628"/>
    </source>
</evidence>
<sequence length="174" mass="18522">MENEIGDTLRSYGSSFDDLVKSVANSMNALGYPSKHASANYSATPDEAIVLRGLINGLGMLCLVIDSELAELLPTGEGGSPADVETLAVASEAGRLISLLREAQRTRVLTGRAAFELDGDIDELADQFRRLNDFAGLVEAARSIVEGARPFVDGLPGAIKDSLTKMEDILLTHD</sequence>
<name>A0ABQ3Z4D3_9ACTN</name>
<proteinExistence type="predicted"/>
<organism evidence="1 2">
    <name type="scientific">Paractinoplanes durhamensis</name>
    <dbReference type="NCBI Taxonomy" id="113563"/>
    <lineage>
        <taxon>Bacteria</taxon>
        <taxon>Bacillati</taxon>
        <taxon>Actinomycetota</taxon>
        <taxon>Actinomycetes</taxon>
        <taxon>Micromonosporales</taxon>
        <taxon>Micromonosporaceae</taxon>
        <taxon>Paractinoplanes</taxon>
    </lineage>
</organism>
<dbReference type="RefSeq" id="WP_203731619.1">
    <property type="nucleotide sequence ID" value="NZ_BAAATX010000011.1"/>
</dbReference>
<comment type="caution">
    <text evidence="1">The sequence shown here is derived from an EMBL/GenBank/DDBJ whole genome shotgun (WGS) entry which is preliminary data.</text>
</comment>